<evidence type="ECO:0000256" key="1">
    <source>
        <dbReference type="SAM" id="SignalP"/>
    </source>
</evidence>
<dbReference type="Proteomes" id="UP000207598">
    <property type="component" value="Unassembled WGS sequence"/>
</dbReference>
<feature type="signal peptide" evidence="1">
    <location>
        <begin position="1"/>
        <end position="26"/>
    </location>
</feature>
<dbReference type="AlphaFoldDB" id="A0A238KCS4"/>
<keyword evidence="1" id="KW-0732">Signal</keyword>
<organism evidence="2 3">
    <name type="scientific">Maliponia aquimaris</name>
    <dbReference type="NCBI Taxonomy" id="1673631"/>
    <lineage>
        <taxon>Bacteria</taxon>
        <taxon>Pseudomonadati</taxon>
        <taxon>Pseudomonadota</taxon>
        <taxon>Alphaproteobacteria</taxon>
        <taxon>Rhodobacterales</taxon>
        <taxon>Paracoccaceae</taxon>
        <taxon>Maliponia</taxon>
    </lineage>
</organism>
<protein>
    <submittedName>
        <fullName evidence="2">Toluene tolerance, Ttg2</fullName>
    </submittedName>
</protein>
<feature type="chain" id="PRO_5012263428" evidence="1">
    <location>
        <begin position="27"/>
        <end position="195"/>
    </location>
</feature>
<keyword evidence="3" id="KW-1185">Reference proteome</keyword>
<dbReference type="EMBL" id="FXYF01000005">
    <property type="protein sequence ID" value="SMX40633.1"/>
    <property type="molecule type" value="Genomic_DNA"/>
</dbReference>
<dbReference type="Gene3D" id="3.10.450.710">
    <property type="entry name" value="Tgt2/MlaC"/>
    <property type="match status" value="1"/>
</dbReference>
<dbReference type="PROSITE" id="PS51318">
    <property type="entry name" value="TAT"/>
    <property type="match status" value="1"/>
</dbReference>
<name>A0A238KCS4_9RHOB</name>
<dbReference type="InterPro" id="IPR008869">
    <property type="entry name" value="MlaC/ttg2D"/>
</dbReference>
<gene>
    <name evidence="2" type="ORF">MAA8898_02200</name>
</gene>
<dbReference type="PANTHER" id="PTHR36573">
    <property type="entry name" value="INTERMEMBRANE PHOSPHOLIPID TRANSPORT SYSTEM BINDING PROTEIN MLAC"/>
    <property type="match status" value="1"/>
</dbReference>
<reference evidence="2 3" key="1">
    <citation type="submission" date="2017-05" db="EMBL/GenBank/DDBJ databases">
        <authorList>
            <person name="Song R."/>
            <person name="Chenine A.L."/>
            <person name="Ruprecht R.M."/>
        </authorList>
    </citation>
    <scope>NUCLEOTIDE SEQUENCE [LARGE SCALE GENOMIC DNA]</scope>
    <source>
        <strain evidence="2 3">CECT 8898</strain>
    </source>
</reference>
<proteinExistence type="predicted"/>
<dbReference type="Pfam" id="PF05494">
    <property type="entry name" value="MlaC"/>
    <property type="match status" value="1"/>
</dbReference>
<evidence type="ECO:0000313" key="3">
    <source>
        <dbReference type="Proteomes" id="UP000207598"/>
    </source>
</evidence>
<accession>A0A238KCS4</accession>
<dbReference type="RefSeq" id="WP_176445127.1">
    <property type="nucleotide sequence ID" value="NZ_FXYF01000005.1"/>
</dbReference>
<sequence length="195" mass="21556">MTHLTRRSFLTTGAALAALPAAPALALSGQEAAALVGRMVEEINAVIASGKSESGMFREFERIFVKYGDTKVIAATALGVDGRRATNAQKKAFTEAFTGYISRKYGKRFREFIGGRLDVQRVKTIRRGYEVQCTAFLRGTDPFEVSFHVSDSKRFYNMFIEGVDMLLTERTEIGAMLDARRGNIDTLIADLRRAG</sequence>
<evidence type="ECO:0000313" key="2">
    <source>
        <dbReference type="EMBL" id="SMX40633.1"/>
    </source>
</evidence>
<dbReference type="InterPro" id="IPR006311">
    <property type="entry name" value="TAT_signal"/>
</dbReference>
<dbReference type="PANTHER" id="PTHR36573:SF1">
    <property type="entry name" value="INTERMEMBRANE PHOSPHOLIPID TRANSPORT SYSTEM BINDING PROTEIN MLAC"/>
    <property type="match status" value="1"/>
</dbReference>
<dbReference type="InterPro" id="IPR042245">
    <property type="entry name" value="Tgt2/MlaC_sf"/>
</dbReference>